<reference evidence="3 4" key="1">
    <citation type="submission" date="2016-10" db="EMBL/GenBank/DDBJ databases">
        <authorList>
            <person name="de Groot N.N."/>
        </authorList>
    </citation>
    <scope>NUCLEOTIDE SEQUENCE [LARGE SCALE GENOMIC DNA]</scope>
    <source>
        <strain evidence="3 4">DSM 15345</strain>
    </source>
</reference>
<evidence type="ECO:0000256" key="1">
    <source>
        <dbReference type="SAM" id="Phobius"/>
    </source>
</evidence>
<feature type="domain" description="HTH luxR-type" evidence="2">
    <location>
        <begin position="103"/>
        <end position="160"/>
    </location>
</feature>
<dbReference type="GO" id="GO:0003677">
    <property type="term" value="F:DNA binding"/>
    <property type="evidence" value="ECO:0007669"/>
    <property type="project" value="InterPro"/>
</dbReference>
<evidence type="ECO:0000313" key="4">
    <source>
        <dbReference type="Proteomes" id="UP000198703"/>
    </source>
</evidence>
<dbReference type="Pfam" id="PF00196">
    <property type="entry name" value="GerE"/>
    <property type="match status" value="1"/>
</dbReference>
<dbReference type="InterPro" id="IPR016032">
    <property type="entry name" value="Sig_transdc_resp-reg_C-effctor"/>
</dbReference>
<organism evidence="3 4">
    <name type="scientific">Rubrimonas cliftonensis</name>
    <dbReference type="NCBI Taxonomy" id="89524"/>
    <lineage>
        <taxon>Bacteria</taxon>
        <taxon>Pseudomonadati</taxon>
        <taxon>Pseudomonadota</taxon>
        <taxon>Alphaproteobacteria</taxon>
        <taxon>Rhodobacterales</taxon>
        <taxon>Paracoccaceae</taxon>
        <taxon>Rubrimonas</taxon>
    </lineage>
</organism>
<dbReference type="InterPro" id="IPR036388">
    <property type="entry name" value="WH-like_DNA-bd_sf"/>
</dbReference>
<keyword evidence="1" id="KW-1133">Transmembrane helix</keyword>
<proteinExistence type="predicted"/>
<evidence type="ECO:0000313" key="3">
    <source>
        <dbReference type="EMBL" id="SDZ75775.1"/>
    </source>
</evidence>
<dbReference type="AlphaFoldDB" id="A0A1H3VLW8"/>
<gene>
    <name evidence="3" type="ORF">SAMN05444370_101196</name>
</gene>
<accession>A0A1H3VLW8</accession>
<keyword evidence="4" id="KW-1185">Reference proteome</keyword>
<dbReference type="Proteomes" id="UP000198703">
    <property type="component" value="Unassembled WGS sequence"/>
</dbReference>
<dbReference type="OrthoDB" id="8277135at2"/>
<name>A0A1H3VLW8_9RHOB</name>
<protein>
    <submittedName>
        <fullName evidence="3">Regulatory protein, luxR family</fullName>
    </submittedName>
</protein>
<dbReference type="STRING" id="89524.SAMN05444370_101196"/>
<sequence>MKLPRLIAITGERRAWALAAVILVQGLCALFFAADVAFDFTERGASGSAHLALEAVAAAALAAGTLFLMAELRRLLTRQEALRRGVMAARGEMAEVIDGFFDRWRLTPAERDVALMALKGLDNDAIAEVRGAAAGTVRAQCARVYAKAGVDSRAQLMSVFIEELLAEPLSRERGKA</sequence>
<keyword evidence="1" id="KW-0472">Membrane</keyword>
<dbReference type="RefSeq" id="WP_093247606.1">
    <property type="nucleotide sequence ID" value="NZ_FNQM01000001.1"/>
</dbReference>
<dbReference type="Gene3D" id="1.10.10.10">
    <property type="entry name" value="Winged helix-like DNA-binding domain superfamily/Winged helix DNA-binding domain"/>
    <property type="match status" value="1"/>
</dbReference>
<evidence type="ECO:0000259" key="2">
    <source>
        <dbReference type="SMART" id="SM00421"/>
    </source>
</evidence>
<feature type="transmembrane region" description="Helical" evidence="1">
    <location>
        <begin position="49"/>
        <end position="70"/>
    </location>
</feature>
<dbReference type="InterPro" id="IPR000792">
    <property type="entry name" value="Tscrpt_reg_LuxR_C"/>
</dbReference>
<dbReference type="SUPFAM" id="SSF46894">
    <property type="entry name" value="C-terminal effector domain of the bipartite response regulators"/>
    <property type="match status" value="1"/>
</dbReference>
<dbReference type="SMART" id="SM00421">
    <property type="entry name" value="HTH_LUXR"/>
    <property type="match status" value="1"/>
</dbReference>
<dbReference type="GO" id="GO:0006355">
    <property type="term" value="P:regulation of DNA-templated transcription"/>
    <property type="evidence" value="ECO:0007669"/>
    <property type="project" value="InterPro"/>
</dbReference>
<keyword evidence="1" id="KW-0812">Transmembrane</keyword>
<dbReference type="EMBL" id="FNQM01000001">
    <property type="protein sequence ID" value="SDZ75775.1"/>
    <property type="molecule type" value="Genomic_DNA"/>
</dbReference>